<keyword evidence="8" id="KW-0677">Repeat</keyword>
<keyword evidence="13 18" id="KW-0675">Receptor</keyword>
<evidence type="ECO:0000313" key="24">
    <source>
        <dbReference type="Proteomes" id="UP000018936"/>
    </source>
</evidence>
<dbReference type="OrthoDB" id="76898at2759"/>
<feature type="transmembrane region" description="Helical" evidence="18">
    <location>
        <begin position="1477"/>
        <end position="1501"/>
    </location>
</feature>
<dbReference type="InterPro" id="IPR035910">
    <property type="entry name" value="RyR/IP3R_RIH_dom_sf"/>
</dbReference>
<dbReference type="InterPro" id="IPR036300">
    <property type="entry name" value="MIR_dom_sf"/>
</dbReference>
<sequence>MPVNAGQPLHASNIELLDNPGCKEVNAVNCNTSWKITLFMKFSCYREDVLKGHFGASNGCENVGLNWYQGNILKYYTASHKHSELLDKPSDTSLPSQQKDNDLLTLKKKRQAGEKIMYTLVSVPHGNDIASLFELDATTLQRADCLVPRNSYVRLRHLCTNTWVTSTSIPIDKDEERPVMLKIGTCQTKEDKEAFAIVSVPLSEVRDLDFANDANKVLASTVKNLENGSVTQNERRFVTKLLEDLIFFVADVHNNGQEVLDVVVIRPNRERQKLMREQNILEQIFGILKTPFKEKADCSGIFFQEYIATNFCIMQSQIGYDILAEDTITALLHNNRKLLEKHITAKEIETFVSLLRRNREPRFLDYLSDLCVSNTAAIPVTQELICKYMLSPGNADILIQTKLVSMQMDNPLNCSSLSDDMEEEEVWLYWIDSNKEPHGKAIRHLAQEAKEGTKTDLEVLTYYRMCLDRQYLAINQISTQLSVDLILRCMSDESLPYELRASFCRLMLHMHVDRDPQETGVPVNVHRSKPANLVDSEDITVMDTKLKIIEILQLLLNSEYLQVQLLVSNQDVDSYKQIKTDLDQLRLTVEKSELWVQKTSNYENGVLGENQTKGSDEPIELLEAETMRHIFTNNYHLCNEISERAVQHFVHCIETHGRHVEYLRFLHTIVKADGKYVKKCQDMVMTERDRVDESGPLVYHITLVELLAACTEGKNVYTEIKCNSLLPLDDIVRVVTHDDCIPEIKIAYVNFVNHCYVDTEVEMKEIYTSNHIWKLFENFLVDMARVCNSSTDRKHADLSLEKYVTEPVMSIVSGFFSSPFSDNSTSLQVRHWKIIFLDEEITQRLYTIIQFERRSPLLTEDVVASLEEQFNPMMQAEFSVLVDVLRSPELLFPEGTQEIRQASSELLSLKLKGSNLRKILLNRYFKGDYGGSINGPLSGSYGKPLQSGGTFSGQDVDKSGASMHDIQCLLDKEGASELVTDVIVSTKNDRIFSEAILLGIALLEGGNTQIQYSFYQQLNERKKSEKFFKVLYDRMKTAQLEIRSTVTVNTIDLSSKKKDEESDVTMSAPKKRVRDSNLHLKEGMKGQLAEASSATSKAYCVYRREMDPEMDLMGPGSDAGCADEKSSEEMTMSPAINFLRNQNNKSNYNLVCETLQFLDCICGSTTGGLGLLGLYIKEKNVALVNQTLESLTEYCQGPCHENQTCIATHESNGIDIIIALILNDINPLGKYRMDLVLQLKNNASKLLLAIMESRHDSENAERVLFNMRPKELVDVMKNAYNQGLDSDQEEENGDDNISPKDVGHNIYILAHQLSRHNKVLQHMLKPGADPEEGDEALKYYANHTAQIEIVRHDRTMEQIVFPVPNVCEFLTHESKCRVFNSTERDEQGSKVNDFFQQTEDLYNEMKWQRKIRSEYGVSVALFYPFGDDGDEGTLSPLFSILLWIAVAVCTSLLFFFPKPVGIRPFLVSVMLRSIYTIGLGPTLILLGAANLCNKIVFLVSFVGNRGTFTRGYRAVIMDMAFLYHVAYVLVCMLGLCVHEFFYSFLVSVLVFYFLSKKSM</sequence>
<dbReference type="Pfam" id="PF01365">
    <property type="entry name" value="RYDR_ITPR"/>
    <property type="match status" value="2"/>
</dbReference>
<keyword evidence="14 18" id="KW-1071">Ligand-gated ion channel</keyword>
<feature type="domain" description="RIH" evidence="19">
    <location>
        <begin position="303"/>
        <end position="403"/>
    </location>
</feature>
<evidence type="ECO:0000256" key="5">
    <source>
        <dbReference type="ARBA" id="ARBA00022568"/>
    </source>
</evidence>
<feature type="domain" description="RyR/IP3R Homology associated" evidence="21">
    <location>
        <begin position="1137"/>
        <end position="1220"/>
    </location>
</feature>
<dbReference type="InterPro" id="IPR000699">
    <property type="entry name" value="RIH_dom"/>
</dbReference>
<evidence type="ECO:0000256" key="7">
    <source>
        <dbReference type="ARBA" id="ARBA00022692"/>
    </source>
</evidence>
<comment type="similarity">
    <text evidence="3 18">Belongs to the InsP3 receptor family.</text>
</comment>
<dbReference type="InterPro" id="IPR013662">
    <property type="entry name" value="RIH_assoc-dom"/>
</dbReference>
<dbReference type="GO" id="GO:0070679">
    <property type="term" value="F:inositol 1,4,5 trisphosphate binding"/>
    <property type="evidence" value="ECO:0007669"/>
    <property type="project" value="UniProtKB-UniRule"/>
</dbReference>
<organism evidence="23 24">
    <name type="scientific">Ophiophagus hannah</name>
    <name type="common">King cobra</name>
    <name type="synonym">Naja hannah</name>
    <dbReference type="NCBI Taxonomy" id="8665"/>
    <lineage>
        <taxon>Eukaryota</taxon>
        <taxon>Metazoa</taxon>
        <taxon>Chordata</taxon>
        <taxon>Craniata</taxon>
        <taxon>Vertebrata</taxon>
        <taxon>Euteleostomi</taxon>
        <taxon>Lepidosauria</taxon>
        <taxon>Squamata</taxon>
        <taxon>Bifurcata</taxon>
        <taxon>Unidentata</taxon>
        <taxon>Episquamata</taxon>
        <taxon>Toxicofera</taxon>
        <taxon>Serpentes</taxon>
        <taxon>Colubroidea</taxon>
        <taxon>Elapidae</taxon>
        <taxon>Elapinae</taxon>
        <taxon>Ophiophagus</taxon>
    </lineage>
</organism>
<feature type="transmembrane region" description="Helical" evidence="18">
    <location>
        <begin position="1437"/>
        <end position="1456"/>
    </location>
</feature>
<feature type="domain" description="RIH" evidence="19">
    <location>
        <begin position="239"/>
        <end position="298"/>
    </location>
</feature>
<evidence type="ECO:0000256" key="11">
    <source>
        <dbReference type="ARBA" id="ARBA00023065"/>
    </source>
</evidence>
<dbReference type="PANTHER" id="PTHR45816">
    <property type="entry name" value="MIR DOMAIN-CONTAINING PROTEIN"/>
    <property type="match status" value="1"/>
</dbReference>
<evidence type="ECO:0000256" key="16">
    <source>
        <dbReference type="ARBA" id="ARBA00023329"/>
    </source>
</evidence>
<dbReference type="PRINTS" id="PR00779">
    <property type="entry name" value="INSP3RECEPTR"/>
</dbReference>
<keyword evidence="9 18" id="KW-0256">Endoplasmic reticulum</keyword>
<dbReference type="Pfam" id="PF08454">
    <property type="entry name" value="RIH_assoc"/>
    <property type="match status" value="1"/>
</dbReference>
<comment type="subunit">
    <text evidence="18">Homotetramer.</text>
</comment>
<dbReference type="SUPFAM" id="SSF100909">
    <property type="entry name" value="IP3 receptor type 1 binding core, domain 2"/>
    <property type="match status" value="1"/>
</dbReference>
<dbReference type="Proteomes" id="UP000018936">
    <property type="component" value="Unassembled WGS sequence"/>
</dbReference>
<dbReference type="Pfam" id="PF08709">
    <property type="entry name" value="Ins145_P3_rec"/>
    <property type="match status" value="1"/>
</dbReference>
<feature type="transmembrane region" description="Helical" evidence="18">
    <location>
        <begin position="1521"/>
        <end position="1554"/>
    </location>
</feature>
<evidence type="ECO:0000256" key="12">
    <source>
        <dbReference type="ARBA" id="ARBA00023136"/>
    </source>
</evidence>
<evidence type="ECO:0000256" key="3">
    <source>
        <dbReference type="ARBA" id="ARBA00009453"/>
    </source>
</evidence>
<comment type="caution">
    <text evidence="18">Lacks conserved residue(s) required for the propagation of feature annotation.</text>
</comment>
<keyword evidence="11 18" id="KW-0406">Ion transport</keyword>
<evidence type="ECO:0000256" key="15">
    <source>
        <dbReference type="ARBA" id="ARBA00023303"/>
    </source>
</evidence>
<evidence type="ECO:0000256" key="8">
    <source>
        <dbReference type="ARBA" id="ARBA00022737"/>
    </source>
</evidence>
<comment type="function">
    <text evidence="18">Receptor for inositol 1,4,5-trisphosphate, a second messenger that mediates the release of intracellular calcium.</text>
</comment>
<protein>
    <recommendedName>
        <fullName evidence="18">Inositol 1,4,5-trisphosphate receptor</fullName>
    </recommendedName>
</protein>
<keyword evidence="12 18" id="KW-0472">Membrane</keyword>
<evidence type="ECO:0000259" key="22">
    <source>
        <dbReference type="Pfam" id="PF08709"/>
    </source>
</evidence>
<comment type="caution">
    <text evidence="23">The sequence shown here is derived from an EMBL/GenBank/DDBJ whole genome shotgun (WGS) entry which is preliminary data.</text>
</comment>
<evidence type="ECO:0000256" key="17">
    <source>
        <dbReference type="ARBA" id="ARBA00036634"/>
    </source>
</evidence>
<keyword evidence="24" id="KW-1185">Reference proteome</keyword>
<dbReference type="SUPFAM" id="SSF82109">
    <property type="entry name" value="MIR domain"/>
    <property type="match status" value="2"/>
</dbReference>
<dbReference type="Pfam" id="PF02815">
    <property type="entry name" value="MIR"/>
    <property type="match status" value="1"/>
</dbReference>
<evidence type="ECO:0000256" key="10">
    <source>
        <dbReference type="ARBA" id="ARBA00022989"/>
    </source>
</evidence>
<evidence type="ECO:0000256" key="13">
    <source>
        <dbReference type="ARBA" id="ARBA00023170"/>
    </source>
</evidence>
<accession>V8NNV7</accession>
<evidence type="ECO:0000259" key="21">
    <source>
        <dbReference type="Pfam" id="PF08454"/>
    </source>
</evidence>
<keyword evidence="15 18" id="KW-0407">Ion channel</keyword>
<evidence type="ECO:0000256" key="18">
    <source>
        <dbReference type="RuleBase" id="RU368044"/>
    </source>
</evidence>
<name>V8NNV7_OPHHA</name>
<dbReference type="InterPro" id="IPR015925">
    <property type="entry name" value="Ryanodine_IP3_receptor"/>
</dbReference>
<evidence type="ECO:0000256" key="9">
    <source>
        <dbReference type="ARBA" id="ARBA00022824"/>
    </source>
</evidence>
<dbReference type="PANTHER" id="PTHR45816:SF3">
    <property type="entry name" value="INOSITOL 1,4,5-TRISPHOSPHATE RECEPTOR"/>
    <property type="match status" value="1"/>
</dbReference>
<dbReference type="Gene3D" id="1.25.10.30">
    <property type="entry name" value="IP3 receptor type 1 binding core, RIH domain"/>
    <property type="match status" value="2"/>
</dbReference>
<proteinExistence type="inferred from homology"/>
<keyword evidence="5 18" id="KW-0109">Calcium transport</keyword>
<evidence type="ECO:0000259" key="19">
    <source>
        <dbReference type="Pfam" id="PF01365"/>
    </source>
</evidence>
<comment type="catalytic activity">
    <reaction evidence="17">
        <text>Ca(2+)(in) = Ca(2+)(out)</text>
        <dbReference type="Rhea" id="RHEA:29671"/>
        <dbReference type="ChEBI" id="CHEBI:29108"/>
    </reaction>
</comment>
<dbReference type="GO" id="GO:0005789">
    <property type="term" value="C:endoplasmic reticulum membrane"/>
    <property type="evidence" value="ECO:0007669"/>
    <property type="project" value="UniProtKB-SubCell"/>
</dbReference>
<reference evidence="23 24" key="1">
    <citation type="journal article" date="2013" name="Proc. Natl. Acad. Sci. U.S.A.">
        <title>The king cobra genome reveals dynamic gene evolution and adaptation in the snake venom system.</title>
        <authorList>
            <person name="Vonk F.J."/>
            <person name="Casewell N.R."/>
            <person name="Henkel C.V."/>
            <person name="Heimberg A.M."/>
            <person name="Jansen H.J."/>
            <person name="McCleary R.J."/>
            <person name="Kerkkamp H.M."/>
            <person name="Vos R.A."/>
            <person name="Guerreiro I."/>
            <person name="Calvete J.J."/>
            <person name="Wuster W."/>
            <person name="Woods A.E."/>
            <person name="Logan J.M."/>
            <person name="Harrison R.A."/>
            <person name="Castoe T.A."/>
            <person name="de Koning A.P."/>
            <person name="Pollock D.D."/>
            <person name="Yandell M."/>
            <person name="Calderon D."/>
            <person name="Renjifo C."/>
            <person name="Currier R.B."/>
            <person name="Salgado D."/>
            <person name="Pla D."/>
            <person name="Sanz L."/>
            <person name="Hyder A.S."/>
            <person name="Ribeiro J.M."/>
            <person name="Arntzen J.W."/>
            <person name="van den Thillart G.E."/>
            <person name="Boetzer M."/>
            <person name="Pirovano W."/>
            <person name="Dirks R.P."/>
            <person name="Spaink H.P."/>
            <person name="Duboule D."/>
            <person name="McGlinn E."/>
            <person name="Kini R.M."/>
            <person name="Richardson M.K."/>
        </authorList>
    </citation>
    <scope>NUCLEOTIDE SEQUENCE</scope>
    <source>
        <tissue evidence="23">Blood</tissue>
    </source>
</reference>
<keyword evidence="4 18" id="KW-0813">Transport</keyword>
<keyword evidence="16" id="KW-0968">Cytoplasmic vesicle</keyword>
<evidence type="ECO:0000313" key="23">
    <source>
        <dbReference type="EMBL" id="ETE63353.1"/>
    </source>
</evidence>
<keyword evidence="6 18" id="KW-0107">Calcium channel</keyword>
<comment type="subcellular location">
    <subcellularLocation>
        <location evidence="2">Cytoplasmic vesicle</location>
        <location evidence="2">Secretory vesicle membrane</location>
        <topology evidence="2">Multi-pass membrane protein</topology>
    </subcellularLocation>
    <subcellularLocation>
        <location evidence="1 18">Endoplasmic reticulum membrane</location>
        <topology evidence="1 18">Multi-pass membrane protein</topology>
    </subcellularLocation>
</comment>
<keyword evidence="10 18" id="KW-1133">Transmembrane helix</keyword>
<evidence type="ECO:0000259" key="20">
    <source>
        <dbReference type="Pfam" id="PF02815"/>
    </source>
</evidence>
<evidence type="ECO:0000256" key="14">
    <source>
        <dbReference type="ARBA" id="ARBA00023286"/>
    </source>
</evidence>
<dbReference type="Gene3D" id="2.80.10.50">
    <property type="match status" value="2"/>
</dbReference>
<dbReference type="GO" id="GO:0005220">
    <property type="term" value="F:inositol 1,4,5-trisphosphate-gated calcium channel activity"/>
    <property type="evidence" value="ECO:0007669"/>
    <property type="project" value="UniProtKB-UniRule"/>
</dbReference>
<dbReference type="GO" id="GO:0051209">
    <property type="term" value="P:release of sequestered calcium ion into cytosol"/>
    <property type="evidence" value="ECO:0007669"/>
    <property type="project" value="UniProtKB-UniRule"/>
</dbReference>
<evidence type="ECO:0000256" key="6">
    <source>
        <dbReference type="ARBA" id="ARBA00022673"/>
    </source>
</evidence>
<evidence type="ECO:0000256" key="4">
    <source>
        <dbReference type="ARBA" id="ARBA00022448"/>
    </source>
</evidence>
<keyword evidence="18" id="KW-0106">Calcium</keyword>
<feature type="domain" description="MIR" evidence="20">
    <location>
        <begin position="101"/>
        <end position="197"/>
    </location>
</feature>
<feature type="domain" description="Inositol 1,4,5-trisphosphate/ryanodine receptor" evidence="22">
    <location>
        <begin position="2"/>
        <end position="42"/>
    </location>
</feature>
<gene>
    <name evidence="23" type="primary">ITPR1</name>
    <name evidence="23" type="ORF">L345_10887</name>
</gene>
<evidence type="ECO:0000256" key="1">
    <source>
        <dbReference type="ARBA" id="ARBA00004477"/>
    </source>
</evidence>
<feature type="non-terminal residue" evidence="23">
    <location>
        <position position="1559"/>
    </location>
</feature>
<dbReference type="InterPro" id="IPR016093">
    <property type="entry name" value="MIR_motif"/>
</dbReference>
<evidence type="ECO:0000256" key="2">
    <source>
        <dbReference type="ARBA" id="ARBA00004638"/>
    </source>
</evidence>
<dbReference type="InterPro" id="IPR000493">
    <property type="entry name" value="InsP3_rcpt"/>
</dbReference>
<dbReference type="InterPro" id="IPR014821">
    <property type="entry name" value="Ins145_P3_rcpt"/>
</dbReference>
<dbReference type="GO" id="GO:0030658">
    <property type="term" value="C:transport vesicle membrane"/>
    <property type="evidence" value="ECO:0007669"/>
    <property type="project" value="UniProtKB-SubCell"/>
</dbReference>
<comment type="domain">
    <text evidence="18">The receptor contains a calcium channel in its C-terminal extremity. Its large N-terminal cytoplasmic region has the ligand-binding site in the N-terminus and modulatory sites in the middle portion immediately upstream of the channel region.</text>
</comment>
<keyword evidence="7 18" id="KW-0812">Transmembrane</keyword>
<dbReference type="EMBL" id="AZIM01002788">
    <property type="protein sequence ID" value="ETE63353.1"/>
    <property type="molecule type" value="Genomic_DNA"/>
</dbReference>